<dbReference type="GO" id="GO:0003700">
    <property type="term" value="F:DNA-binding transcription factor activity"/>
    <property type="evidence" value="ECO:0007669"/>
    <property type="project" value="InterPro"/>
</dbReference>
<name>A0A7J0BI23_9BACT</name>
<evidence type="ECO:0000313" key="4">
    <source>
        <dbReference type="Proteomes" id="UP000503840"/>
    </source>
</evidence>
<evidence type="ECO:0000313" key="3">
    <source>
        <dbReference type="EMBL" id="GFM33316.1"/>
    </source>
</evidence>
<sequence length="159" mass="17361">MRLHLWLETDKGVFFGQGRLQLLEYIEYTGSLNAAAKALGMSYRAAWGKIKTSEEALGFQLVEQPDGKRGGGQLSEAAKLLIASYRTWLQEVEAFALQSAKKHMDYTPAQYWSVRELPSRKPPEAALSARSARSGRPTGEAPCDGVPESGAEAEAEAEA</sequence>
<dbReference type="Pfam" id="PF00126">
    <property type="entry name" value="HTH_1"/>
    <property type="match status" value="1"/>
</dbReference>
<dbReference type="RefSeq" id="WP_243452122.1">
    <property type="nucleotide sequence ID" value="NZ_BLVO01000013.1"/>
</dbReference>
<evidence type="ECO:0000256" key="1">
    <source>
        <dbReference type="SAM" id="MobiDB-lite"/>
    </source>
</evidence>
<proteinExistence type="predicted"/>
<dbReference type="Proteomes" id="UP000503840">
    <property type="component" value="Unassembled WGS sequence"/>
</dbReference>
<organism evidence="3 4">
    <name type="scientific">Desulfovibrio subterraneus</name>
    <dbReference type="NCBI Taxonomy" id="2718620"/>
    <lineage>
        <taxon>Bacteria</taxon>
        <taxon>Pseudomonadati</taxon>
        <taxon>Thermodesulfobacteriota</taxon>
        <taxon>Desulfovibrionia</taxon>
        <taxon>Desulfovibrionales</taxon>
        <taxon>Desulfovibrionaceae</taxon>
        <taxon>Desulfovibrio</taxon>
    </lineage>
</organism>
<dbReference type="EMBL" id="BLVO01000013">
    <property type="protein sequence ID" value="GFM33316.1"/>
    <property type="molecule type" value="Genomic_DNA"/>
</dbReference>
<dbReference type="AlphaFoldDB" id="A0A7J0BI23"/>
<dbReference type="InterPro" id="IPR036390">
    <property type="entry name" value="WH_DNA-bd_sf"/>
</dbReference>
<protein>
    <recommendedName>
        <fullName evidence="2">HTH lysR-type domain-containing protein</fullName>
    </recommendedName>
</protein>
<dbReference type="InterPro" id="IPR051815">
    <property type="entry name" value="Molybdate_resp_trans_reg"/>
</dbReference>
<dbReference type="Gene3D" id="1.10.10.10">
    <property type="entry name" value="Winged helix-like DNA-binding domain superfamily/Winged helix DNA-binding domain"/>
    <property type="match status" value="1"/>
</dbReference>
<dbReference type="SUPFAM" id="SSF46785">
    <property type="entry name" value="Winged helix' DNA-binding domain"/>
    <property type="match status" value="1"/>
</dbReference>
<feature type="compositionally biased region" description="Low complexity" evidence="1">
    <location>
        <begin position="125"/>
        <end position="136"/>
    </location>
</feature>
<keyword evidence="4" id="KW-1185">Reference proteome</keyword>
<feature type="region of interest" description="Disordered" evidence="1">
    <location>
        <begin position="117"/>
        <end position="159"/>
    </location>
</feature>
<accession>A0A7J0BI23</accession>
<evidence type="ECO:0000259" key="2">
    <source>
        <dbReference type="Pfam" id="PF00126"/>
    </source>
</evidence>
<dbReference type="PANTHER" id="PTHR30432">
    <property type="entry name" value="TRANSCRIPTIONAL REGULATOR MODE"/>
    <property type="match status" value="1"/>
</dbReference>
<comment type="caution">
    <text evidence="3">The sequence shown here is derived from an EMBL/GenBank/DDBJ whole genome shotgun (WGS) entry which is preliminary data.</text>
</comment>
<reference evidence="3 4" key="1">
    <citation type="submission" date="2020-05" db="EMBL/GenBank/DDBJ databases">
        <title>Draft genome sequence of Desulfovibrio sp. strain HN2T.</title>
        <authorList>
            <person name="Ueno A."/>
            <person name="Tamazawa S."/>
            <person name="Tamamura S."/>
            <person name="Murakami T."/>
            <person name="Kiyama T."/>
            <person name="Inomata H."/>
            <person name="Amano Y."/>
            <person name="Miyakawa K."/>
            <person name="Tamaki H."/>
            <person name="Naganuma T."/>
            <person name="Kaneko K."/>
        </authorList>
    </citation>
    <scope>NUCLEOTIDE SEQUENCE [LARGE SCALE GENOMIC DNA]</scope>
    <source>
        <strain evidence="3 4">HN2</strain>
    </source>
</reference>
<dbReference type="InterPro" id="IPR000847">
    <property type="entry name" value="LysR_HTH_N"/>
</dbReference>
<feature type="domain" description="HTH lysR-type" evidence="2">
    <location>
        <begin position="20"/>
        <end position="64"/>
    </location>
</feature>
<dbReference type="InterPro" id="IPR036388">
    <property type="entry name" value="WH-like_DNA-bd_sf"/>
</dbReference>
<gene>
    <name evidence="3" type="ORF">DSM101010T_16810</name>
</gene>
<dbReference type="PANTHER" id="PTHR30432:SF1">
    <property type="entry name" value="DNA-BINDING TRANSCRIPTIONAL DUAL REGULATOR MODE"/>
    <property type="match status" value="1"/>
</dbReference>